<protein>
    <submittedName>
        <fullName evidence="1">AraC family transcriptional regulator [Actinosynnema mirum DSM]</fullName>
    </submittedName>
</protein>
<organism evidence="1 2">
    <name type="scientific">Mycolicibacterium parafortuitum</name>
    <name type="common">Mycobacterium parafortuitum</name>
    <dbReference type="NCBI Taxonomy" id="39692"/>
    <lineage>
        <taxon>Bacteria</taxon>
        <taxon>Bacillati</taxon>
        <taxon>Actinomycetota</taxon>
        <taxon>Actinomycetes</taxon>
        <taxon>Mycobacteriales</taxon>
        <taxon>Mycobacteriaceae</taxon>
        <taxon>Mycolicibacterium</taxon>
    </lineage>
</organism>
<evidence type="ECO:0000313" key="2">
    <source>
        <dbReference type="Proteomes" id="UP000252008"/>
    </source>
</evidence>
<dbReference type="EMBL" id="UEGS01000001">
    <property type="protein sequence ID" value="SRX83286.1"/>
    <property type="molecule type" value="Genomic_DNA"/>
</dbReference>
<dbReference type="Proteomes" id="UP000252008">
    <property type="component" value="Unassembled WGS sequence"/>
</dbReference>
<dbReference type="STRING" id="39692.BST38_20875"/>
<name>A0A375YQ69_MYCPF</name>
<dbReference type="AlphaFoldDB" id="A0A375YQ69"/>
<dbReference type="RefSeq" id="WP_083145384.1">
    <property type="nucleotide sequence ID" value="NZ_MVID01000022.1"/>
</dbReference>
<gene>
    <name evidence="1" type="ORF">MPP7335_05060</name>
</gene>
<proteinExistence type="predicted"/>
<accession>A0A375YQ69</accession>
<reference evidence="1 2" key="1">
    <citation type="submission" date="2018-05" db="EMBL/GenBank/DDBJ databases">
        <authorList>
            <consortium name="IHU Genomes"/>
        </authorList>
    </citation>
    <scope>NUCLEOTIDE SEQUENCE [LARGE SCALE GENOMIC DNA]</scope>
    <source>
        <strain evidence="1 2">P7335</strain>
    </source>
</reference>
<keyword evidence="2" id="KW-1185">Reference proteome</keyword>
<evidence type="ECO:0000313" key="1">
    <source>
        <dbReference type="EMBL" id="SRX83286.1"/>
    </source>
</evidence>
<sequence length="205" mass="22156">MDVAGRYLVNTSDLDDAAAALACSYSPMRIFPDTQATANPWIRIWRTRVGPMTLDDAEISSGIHYEMDAAQGVLLCRVRAGTVDFSIGEHIATFGRGDLIAVVADGIAMAGTMRQARLDLITFHRTLWGEVTAQHGDRRFSHPLSRFASPVNPSAGQQVVDVIDHIRKFVANNPLVAREPLVAGSAARYLAATMLTAFPSAGFTV</sequence>